<comment type="subcellular location">
    <subcellularLocation>
        <location evidence="1">Secreted</location>
    </subcellularLocation>
</comment>
<dbReference type="GO" id="GO:0005576">
    <property type="term" value="C:extracellular region"/>
    <property type="evidence" value="ECO:0007669"/>
    <property type="project" value="UniProtKB-SubCell"/>
</dbReference>
<dbReference type="OrthoDB" id="6020543at2759"/>
<dbReference type="EMBL" id="RWGY01000007">
    <property type="protein sequence ID" value="TVU41869.1"/>
    <property type="molecule type" value="Genomic_DNA"/>
</dbReference>
<protein>
    <recommendedName>
        <fullName evidence="8">GH18 domain-containing protein</fullName>
    </recommendedName>
</protein>
<evidence type="ECO:0000256" key="4">
    <source>
        <dbReference type="ARBA" id="ARBA00022821"/>
    </source>
</evidence>
<evidence type="ECO:0000256" key="2">
    <source>
        <dbReference type="ARBA" id="ARBA00022525"/>
    </source>
</evidence>
<dbReference type="GO" id="GO:0050832">
    <property type="term" value="P:defense response to fungus"/>
    <property type="evidence" value="ECO:0007669"/>
    <property type="project" value="UniProtKB-ARBA"/>
</dbReference>
<keyword evidence="2" id="KW-0964">Secreted</keyword>
<evidence type="ECO:0000256" key="6">
    <source>
        <dbReference type="ARBA" id="ARBA00061481"/>
    </source>
</evidence>
<keyword evidence="3" id="KW-0732">Signal</keyword>
<dbReference type="AlphaFoldDB" id="A0A5J9W0B4"/>
<organism evidence="9 10">
    <name type="scientific">Eragrostis curvula</name>
    <name type="common">weeping love grass</name>
    <dbReference type="NCBI Taxonomy" id="38414"/>
    <lineage>
        <taxon>Eukaryota</taxon>
        <taxon>Viridiplantae</taxon>
        <taxon>Streptophyta</taxon>
        <taxon>Embryophyta</taxon>
        <taxon>Tracheophyta</taxon>
        <taxon>Spermatophyta</taxon>
        <taxon>Magnoliopsida</taxon>
        <taxon>Liliopsida</taxon>
        <taxon>Poales</taxon>
        <taxon>Poaceae</taxon>
        <taxon>PACMAD clade</taxon>
        <taxon>Chloridoideae</taxon>
        <taxon>Eragrostideae</taxon>
        <taxon>Eragrostidinae</taxon>
        <taxon>Eragrostis</taxon>
    </lineage>
</organism>
<dbReference type="InterPro" id="IPR045321">
    <property type="entry name" value="Cts1-like"/>
</dbReference>
<comment type="caution">
    <text evidence="9">The sequence shown here is derived from an EMBL/GenBank/DDBJ whole genome shotgun (WGS) entry which is preliminary data.</text>
</comment>
<feature type="domain" description="GH18" evidence="8">
    <location>
        <begin position="387"/>
        <end position="651"/>
    </location>
</feature>
<dbReference type="GO" id="GO:0005975">
    <property type="term" value="P:carbohydrate metabolic process"/>
    <property type="evidence" value="ECO:0007669"/>
    <property type="project" value="InterPro"/>
</dbReference>
<dbReference type="PANTHER" id="PTHR45708:SF18">
    <property type="entry name" value="XYLANASE INHIBITOR PROTEIN 1"/>
    <property type="match status" value="1"/>
</dbReference>
<dbReference type="PROSITE" id="PS51910">
    <property type="entry name" value="GH18_2"/>
    <property type="match status" value="1"/>
</dbReference>
<name>A0A5J9W0B4_9POAL</name>
<keyword evidence="7" id="KW-0175">Coiled coil</keyword>
<dbReference type="PANTHER" id="PTHR45708">
    <property type="entry name" value="ENDOCHITINASE"/>
    <property type="match status" value="1"/>
</dbReference>
<evidence type="ECO:0000256" key="7">
    <source>
        <dbReference type="SAM" id="Coils"/>
    </source>
</evidence>
<dbReference type="Gene3D" id="3.20.20.80">
    <property type="entry name" value="Glycosidases"/>
    <property type="match status" value="1"/>
</dbReference>
<dbReference type="SUPFAM" id="SSF51445">
    <property type="entry name" value="(Trans)glycosidases"/>
    <property type="match status" value="1"/>
</dbReference>
<evidence type="ECO:0000259" key="8">
    <source>
        <dbReference type="PROSITE" id="PS51910"/>
    </source>
</evidence>
<evidence type="ECO:0000256" key="3">
    <source>
        <dbReference type="ARBA" id="ARBA00022729"/>
    </source>
</evidence>
<comment type="similarity">
    <text evidence="6">Belongs to the glycosyl hydrolase 18 family. Xylanase inhibitor subfamily.</text>
</comment>
<dbReference type="InterPro" id="IPR050542">
    <property type="entry name" value="Glycosyl_Hydrlase18_Chitinase"/>
</dbReference>
<accession>A0A5J9W0B4</accession>
<evidence type="ECO:0000256" key="1">
    <source>
        <dbReference type="ARBA" id="ARBA00004613"/>
    </source>
</evidence>
<feature type="coiled-coil region" evidence="7">
    <location>
        <begin position="129"/>
        <end position="160"/>
    </location>
</feature>
<dbReference type="InterPro" id="IPR001223">
    <property type="entry name" value="Glyco_hydro18_cat"/>
</dbReference>
<dbReference type="Proteomes" id="UP000324897">
    <property type="component" value="Chromosome 4"/>
</dbReference>
<dbReference type="Gramene" id="TVU41869">
    <property type="protein sequence ID" value="TVU41869"/>
    <property type="gene ID" value="EJB05_15425"/>
</dbReference>
<dbReference type="GO" id="GO:0004857">
    <property type="term" value="F:enzyme inhibitor activity"/>
    <property type="evidence" value="ECO:0007669"/>
    <property type="project" value="UniProtKB-ARBA"/>
</dbReference>
<evidence type="ECO:0000313" key="9">
    <source>
        <dbReference type="EMBL" id="TVU41869.1"/>
    </source>
</evidence>
<keyword evidence="10" id="KW-1185">Reference proteome</keyword>
<dbReference type="GO" id="GO:0004568">
    <property type="term" value="F:chitinase activity"/>
    <property type="evidence" value="ECO:0007669"/>
    <property type="project" value="TreeGrafter"/>
</dbReference>
<dbReference type="InterPro" id="IPR017853">
    <property type="entry name" value="GH"/>
</dbReference>
<reference evidence="9 10" key="1">
    <citation type="journal article" date="2019" name="Sci. Rep.">
        <title>A high-quality genome of Eragrostis curvula grass provides insights into Poaceae evolution and supports new strategies to enhance forage quality.</title>
        <authorList>
            <person name="Carballo J."/>
            <person name="Santos B.A.C.M."/>
            <person name="Zappacosta D."/>
            <person name="Garbus I."/>
            <person name="Selva J.P."/>
            <person name="Gallo C.A."/>
            <person name="Diaz A."/>
            <person name="Albertini E."/>
            <person name="Caccamo M."/>
            <person name="Echenique V."/>
        </authorList>
    </citation>
    <scope>NUCLEOTIDE SEQUENCE [LARGE SCALE GENOMIC DNA]</scope>
    <source>
        <strain evidence="10">cv. Victoria</strain>
        <tissue evidence="9">Leaf</tissue>
    </source>
</reference>
<dbReference type="Pfam" id="PF00704">
    <property type="entry name" value="Glyco_hydro_18"/>
    <property type="match status" value="1"/>
</dbReference>
<keyword evidence="5" id="KW-1015">Disulfide bond</keyword>
<proteinExistence type="inferred from homology"/>
<dbReference type="CDD" id="cd02877">
    <property type="entry name" value="GH18_hevamine_XipI_class_III"/>
    <property type="match status" value="1"/>
</dbReference>
<keyword evidence="4" id="KW-0611">Plant defense</keyword>
<sequence length="651" mass="72541">MLQEYRELARLKEFAMSEKDVELTSLKYSSSMIEERNVELEQINTVLEDQIDHVTRLLQAEKMNSKNLSEQLGKTVNEKDKLMEDLTAYNDVLARIKGITHAELTATPSQLNEKCEEQAKRLYSESNWSQATEATLRELLREYRAQKSEASDKVEELTSLKHNNTMLRERSIEAKQRTDGIMFNALCKTYNGGLDMIQGCIRRSLTARISRLRQASTTVKVGHYEDLLARIDALGQVKEHLPKISETIEIAASLSAYSAAASIFVSLRAYHGDNFDLQRLLLPLHLNRQEYARIRNAVDPLAAQVAQKYETWLLWAPGHVMMEIGVCWLFDESGNGRTDRIPDLVERRRKGNKEMAVSSRRAASVLALAAIAAVVLAGPAAATGKTGQVTVFWGRNKNEGSLREACDTGTYTIAVISFLNVFGHGKYNLDISGHPIAGLGDDIKHCQSKGLLVYLSIGGFGTGYSLPTPQAATELADYLWFSYLAGNRTGAPRPLGGDAFVDGIDFFIETGSPANYDVLAKKLWSFNKDFRGRTPVQLMATPRCKYPDAGGIGRALATGLVGRVNVRFYGDGYCAAYWQQEWDKWTAAYPDSQVYVGLPASEQVVGYVHPKNLFYGVIPVVQKAANYGGVMIWERYADKQSNYSGYAIQWA</sequence>
<gene>
    <name evidence="9" type="ORF">EJB05_15425</name>
</gene>
<evidence type="ECO:0000256" key="5">
    <source>
        <dbReference type="ARBA" id="ARBA00023157"/>
    </source>
</evidence>
<dbReference type="FunFam" id="3.20.20.80:FF:000044">
    <property type="entry name" value="Chitinase III C10701-rice"/>
    <property type="match status" value="1"/>
</dbReference>
<evidence type="ECO:0000313" key="10">
    <source>
        <dbReference type="Proteomes" id="UP000324897"/>
    </source>
</evidence>